<dbReference type="InterPro" id="IPR041219">
    <property type="entry name" value="Phage_lysozyme2"/>
</dbReference>
<gene>
    <name evidence="2" type="ORF">B8W88_07730</name>
</gene>
<dbReference type="PROSITE" id="PS50911">
    <property type="entry name" value="CHAP"/>
    <property type="match status" value="1"/>
</dbReference>
<dbReference type="EMBL" id="NCWV01000008">
    <property type="protein sequence ID" value="PAK88859.1"/>
    <property type="molecule type" value="Genomic_DNA"/>
</dbReference>
<dbReference type="InterPro" id="IPR038765">
    <property type="entry name" value="Papain-like_cys_pep_sf"/>
</dbReference>
<dbReference type="Pfam" id="PF18013">
    <property type="entry name" value="Phage_lysozyme2"/>
    <property type="match status" value="1"/>
</dbReference>
<dbReference type="InterPro" id="IPR007921">
    <property type="entry name" value="CHAP_dom"/>
</dbReference>
<evidence type="ECO:0000313" key="2">
    <source>
        <dbReference type="EMBL" id="PAK88859.1"/>
    </source>
</evidence>
<evidence type="ECO:0000313" key="3">
    <source>
        <dbReference type="Proteomes" id="UP000215635"/>
    </source>
</evidence>
<reference evidence="2 3" key="1">
    <citation type="submission" date="2017-04" db="EMBL/GenBank/DDBJ databases">
        <title>Kefir bacterial isolates.</title>
        <authorList>
            <person name="Kim Y."/>
            <person name="Blasche S."/>
            <person name="Patil K.R."/>
        </authorList>
    </citation>
    <scope>NUCLEOTIDE SEQUENCE [LARGE SCALE GENOMIC DNA]</scope>
    <source>
        <strain evidence="2 3">OG2</strain>
    </source>
</reference>
<evidence type="ECO:0000259" key="1">
    <source>
        <dbReference type="PROSITE" id="PS50911"/>
    </source>
</evidence>
<proteinExistence type="predicted"/>
<dbReference type="Pfam" id="PF05257">
    <property type="entry name" value="CHAP"/>
    <property type="match status" value="1"/>
</dbReference>
<dbReference type="Gene3D" id="1.10.530.10">
    <property type="match status" value="1"/>
</dbReference>
<organism evidence="2 3">
    <name type="scientific">Lactococcus lactis</name>
    <dbReference type="NCBI Taxonomy" id="1358"/>
    <lineage>
        <taxon>Bacteria</taxon>
        <taxon>Bacillati</taxon>
        <taxon>Bacillota</taxon>
        <taxon>Bacilli</taxon>
        <taxon>Lactobacillales</taxon>
        <taxon>Streptococcaceae</taxon>
        <taxon>Lactococcus</taxon>
    </lineage>
</organism>
<comment type="caution">
    <text evidence="2">The sequence shown here is derived from an EMBL/GenBank/DDBJ whole genome shotgun (WGS) entry which is preliminary data.</text>
</comment>
<sequence length="412" mass="43345">MALMKKWFAGFVILFLLIGGSFGGLLMMTASLGAGEAAASAQSCSDVQNESANPSDDKDTTSTNAKSIFDHLTKANGFSGAGAAGAVAVAERESGFNAQAINPSGGVAGWFQWSGWGNTINGNRISSEGSIKSGDMSTLTAVNEFKLLDYELNGSKNSTRMSVGKATDPQQAALDWSVLYEGVSLADGQTKESEIKANALKWYTSFDGKNIPSSIKDAVNDGANNNTDNSYQEANSGCDAGSGTGEQIKGNIPMGTYYKQLSPEVKKAIGKRPDFKSYPDDMTSAPWGHQCAWYVTYRAKEMGFNESTTAEGNGAVWGQSDPNFISEVGKPVAHSAVDFKQGQGGRGTSEAGHTAFVEYVNPDGSLIISECNVVSGHSGMDRASATQPEESYATISAADAKILTYVYPKGKG</sequence>
<dbReference type="Proteomes" id="UP000215635">
    <property type="component" value="Unassembled WGS sequence"/>
</dbReference>
<feature type="domain" description="Peptidase C51" evidence="1">
    <location>
        <begin position="266"/>
        <end position="407"/>
    </location>
</feature>
<protein>
    <recommendedName>
        <fullName evidence="1">Peptidase C51 domain-containing protein</fullName>
    </recommendedName>
</protein>
<dbReference type="AlphaFoldDB" id="A0AAQ0R4T1"/>
<dbReference type="SUPFAM" id="SSF54001">
    <property type="entry name" value="Cysteine proteinases"/>
    <property type="match status" value="1"/>
</dbReference>
<dbReference type="Gene3D" id="3.90.1720.10">
    <property type="entry name" value="endopeptidase domain like (from Nostoc punctiforme)"/>
    <property type="match status" value="1"/>
</dbReference>
<accession>A0AAQ0R4T1</accession>
<name>A0AAQ0R4T1_9LACT</name>